<proteinExistence type="predicted"/>
<dbReference type="Pfam" id="PF02668">
    <property type="entry name" value="TauD"/>
    <property type="match status" value="1"/>
</dbReference>
<dbReference type="AlphaFoldDB" id="A0A8H4INY4"/>
<protein>
    <recommendedName>
        <fullName evidence="2">TauD/TfdA-like domain-containing protein</fullName>
    </recommendedName>
</protein>
<feature type="domain" description="TauD/TfdA-like" evidence="2">
    <location>
        <begin position="54"/>
        <end position="351"/>
    </location>
</feature>
<dbReference type="OrthoDB" id="408743at2759"/>
<reference evidence="3" key="1">
    <citation type="submission" date="2020-04" db="EMBL/GenBank/DDBJ databases">
        <title>Genome Assembly and Annotation of Botryosphaeria dothidea sdau 11-99, a Latent Pathogen of Apple Fruit Ring Rot in China.</title>
        <authorList>
            <person name="Yu C."/>
            <person name="Diao Y."/>
            <person name="Lu Q."/>
            <person name="Zhao J."/>
            <person name="Cui S."/>
            <person name="Peng C."/>
            <person name="He B."/>
            <person name="Liu H."/>
        </authorList>
    </citation>
    <scope>NUCLEOTIDE SEQUENCE [LARGE SCALE GENOMIC DNA]</scope>
    <source>
        <strain evidence="3">Sdau11-99</strain>
    </source>
</reference>
<keyword evidence="4" id="KW-1185">Reference proteome</keyword>
<evidence type="ECO:0000313" key="3">
    <source>
        <dbReference type="EMBL" id="KAF4305015.1"/>
    </source>
</evidence>
<dbReference type="EMBL" id="WWBZ02000040">
    <property type="protein sequence ID" value="KAF4305015.1"/>
    <property type="molecule type" value="Genomic_DNA"/>
</dbReference>
<evidence type="ECO:0000259" key="2">
    <source>
        <dbReference type="Pfam" id="PF02668"/>
    </source>
</evidence>
<dbReference type="SUPFAM" id="SSF51197">
    <property type="entry name" value="Clavaminate synthase-like"/>
    <property type="match status" value="1"/>
</dbReference>
<dbReference type="GO" id="GO:0016491">
    <property type="term" value="F:oxidoreductase activity"/>
    <property type="evidence" value="ECO:0007669"/>
    <property type="project" value="UniProtKB-KW"/>
</dbReference>
<name>A0A8H4INY4_9PEZI</name>
<gene>
    <name evidence="3" type="ORF">GTA08_BOTSDO06427</name>
</gene>
<accession>A0A8H4INY4</accession>
<organism evidence="3 4">
    <name type="scientific">Botryosphaeria dothidea</name>
    <dbReference type="NCBI Taxonomy" id="55169"/>
    <lineage>
        <taxon>Eukaryota</taxon>
        <taxon>Fungi</taxon>
        <taxon>Dikarya</taxon>
        <taxon>Ascomycota</taxon>
        <taxon>Pezizomycotina</taxon>
        <taxon>Dothideomycetes</taxon>
        <taxon>Dothideomycetes incertae sedis</taxon>
        <taxon>Botryosphaeriales</taxon>
        <taxon>Botryosphaeriaceae</taxon>
        <taxon>Botryosphaeria</taxon>
    </lineage>
</organism>
<keyword evidence="1" id="KW-0560">Oxidoreductase</keyword>
<comment type="caution">
    <text evidence="3">The sequence shown here is derived from an EMBL/GenBank/DDBJ whole genome shotgun (WGS) entry which is preliminary data.</text>
</comment>
<dbReference type="PANTHER" id="PTHR10696">
    <property type="entry name" value="GAMMA-BUTYROBETAINE HYDROXYLASE-RELATED"/>
    <property type="match status" value="1"/>
</dbReference>
<dbReference type="InterPro" id="IPR042098">
    <property type="entry name" value="TauD-like_sf"/>
</dbReference>
<dbReference type="Proteomes" id="UP000572817">
    <property type="component" value="Unassembled WGS sequence"/>
</dbReference>
<evidence type="ECO:0000256" key="1">
    <source>
        <dbReference type="ARBA" id="ARBA00023002"/>
    </source>
</evidence>
<sequence>MGFAAGLSSFQITPFASAVNLPEPYPERTTFPLALTPSSPNTRLSDLISEIKQPSNNGEIRSLLNTHGAIYFKDLNLQNAEEFSQFAHAFGYVPHEDIGNPVRRTILAKNVATANEGPNTQPIYPHNEFGLSPHYPAYVFFFALSVPDTGGETPVNNSIVLYRQLKEKHPEFIDELEKKGVKYQLFYFNTPQDQIASPGNDVLQAYGKNVLDTDDTETARQKIEAEVSRLPTAKWVWENQSESNPLGDLRVWQHLPAVRPHLHTGEMAFFNNAVSRFLNSLAADTLLPPHINKDGAYQPPAFYGDGSLIPREYFESAFEFIKQTRALVEWTKGDVILLDNHAVQHRSEPWIVERKLLASLWDEP</sequence>
<dbReference type="PANTHER" id="PTHR10696:SF21">
    <property type="entry name" value="TAUD_TFDA-LIKE DOMAIN-CONTAINING PROTEIN"/>
    <property type="match status" value="1"/>
</dbReference>
<dbReference type="Gene3D" id="3.60.130.10">
    <property type="entry name" value="Clavaminate synthase-like"/>
    <property type="match status" value="1"/>
</dbReference>
<dbReference type="InterPro" id="IPR050411">
    <property type="entry name" value="AlphaKG_dependent_hydroxylases"/>
</dbReference>
<evidence type="ECO:0000313" key="4">
    <source>
        <dbReference type="Proteomes" id="UP000572817"/>
    </source>
</evidence>
<dbReference type="InterPro" id="IPR003819">
    <property type="entry name" value="TauD/TfdA-like"/>
</dbReference>